<keyword evidence="4 7" id="KW-1133">Transmembrane helix</keyword>
<evidence type="ECO:0000256" key="1">
    <source>
        <dbReference type="ARBA" id="ARBA00004651"/>
    </source>
</evidence>
<evidence type="ECO:0000256" key="2">
    <source>
        <dbReference type="ARBA" id="ARBA00022475"/>
    </source>
</evidence>
<keyword evidence="9" id="KW-1185">Reference proteome</keyword>
<dbReference type="EMBL" id="JBHTMK010000005">
    <property type="protein sequence ID" value="MFD1364606.1"/>
    <property type="molecule type" value="Genomic_DNA"/>
</dbReference>
<evidence type="ECO:0000256" key="7">
    <source>
        <dbReference type="SAM" id="Phobius"/>
    </source>
</evidence>
<dbReference type="PANTHER" id="PTHR30482:SF17">
    <property type="entry name" value="ABC TRANSPORTER ATP-BINDING PROTEIN"/>
    <property type="match status" value="1"/>
</dbReference>
<feature type="transmembrane region" description="Helical" evidence="7">
    <location>
        <begin position="52"/>
        <end position="70"/>
    </location>
</feature>
<keyword evidence="5 7" id="KW-0472">Membrane</keyword>
<feature type="transmembrane region" description="Helical" evidence="7">
    <location>
        <begin position="181"/>
        <end position="200"/>
    </location>
</feature>
<feature type="transmembrane region" description="Helical" evidence="7">
    <location>
        <begin position="28"/>
        <end position="46"/>
    </location>
</feature>
<dbReference type="Pfam" id="PF02653">
    <property type="entry name" value="BPD_transp_2"/>
    <property type="match status" value="1"/>
</dbReference>
<evidence type="ECO:0000313" key="9">
    <source>
        <dbReference type="Proteomes" id="UP001597183"/>
    </source>
</evidence>
<organism evidence="8 9">
    <name type="scientific">Actinoplanes sichuanensis</name>
    <dbReference type="NCBI Taxonomy" id="512349"/>
    <lineage>
        <taxon>Bacteria</taxon>
        <taxon>Bacillati</taxon>
        <taxon>Actinomycetota</taxon>
        <taxon>Actinomycetes</taxon>
        <taxon>Micromonosporales</taxon>
        <taxon>Micromonosporaceae</taxon>
        <taxon>Actinoplanes</taxon>
    </lineage>
</organism>
<reference evidence="9" key="1">
    <citation type="journal article" date="2019" name="Int. J. Syst. Evol. Microbiol.">
        <title>The Global Catalogue of Microorganisms (GCM) 10K type strain sequencing project: providing services to taxonomists for standard genome sequencing and annotation.</title>
        <authorList>
            <consortium name="The Broad Institute Genomics Platform"/>
            <consortium name="The Broad Institute Genome Sequencing Center for Infectious Disease"/>
            <person name="Wu L."/>
            <person name="Ma J."/>
        </authorList>
    </citation>
    <scope>NUCLEOTIDE SEQUENCE [LARGE SCALE GENOMIC DNA]</scope>
    <source>
        <strain evidence="9">CCM 7526</strain>
    </source>
</reference>
<dbReference type="Proteomes" id="UP001597183">
    <property type="component" value="Unassembled WGS sequence"/>
</dbReference>
<gene>
    <name evidence="8" type="ORF">ACFQ5G_04515</name>
</gene>
<evidence type="ECO:0000256" key="4">
    <source>
        <dbReference type="ARBA" id="ARBA00022989"/>
    </source>
</evidence>
<feature type="region of interest" description="Disordered" evidence="6">
    <location>
        <begin position="1"/>
        <end position="24"/>
    </location>
</feature>
<feature type="transmembrane region" description="Helical" evidence="7">
    <location>
        <begin position="107"/>
        <end position="126"/>
    </location>
</feature>
<accession>A0ABW4A1L9</accession>
<sequence length="333" mass="33290">MTTPTTLTGPPTADTTPAPGTRRPSPRAAALLAGVVLAAAALPWTVDAYTVSIASTALVLATLAMSAQLVTGIAGLPTLGQATYLGVGAYTAALLASTGLSNGPLQLLAAAGAGAVAAVLTAPLVLRARGTTVLMVTFALGELARTVASQWATVTGGDDGLHTPPVTVWPGTAPLRAEGYIYLYVLACFLCLAAAVAVLLRTRLALVLHGAADHEARVRALGHHVTRSLLAGWAAAGALAGAGGALLIAANHYVSPADMHLDVSALALLAAAIGVGSMRGAVAGAVAIVAIRDLLGAETGGHAHALVGAAFVVIAYRRPVTAWLHARTARRHP</sequence>
<evidence type="ECO:0000256" key="6">
    <source>
        <dbReference type="SAM" id="MobiDB-lite"/>
    </source>
</evidence>
<comment type="subcellular location">
    <subcellularLocation>
        <location evidence="1">Cell membrane</location>
        <topology evidence="1">Multi-pass membrane protein</topology>
    </subcellularLocation>
</comment>
<feature type="transmembrane region" description="Helical" evidence="7">
    <location>
        <begin position="82"/>
        <end position="101"/>
    </location>
</feature>
<feature type="transmembrane region" description="Helical" evidence="7">
    <location>
        <begin position="303"/>
        <end position="324"/>
    </location>
</feature>
<feature type="transmembrane region" description="Helical" evidence="7">
    <location>
        <begin position="230"/>
        <end position="254"/>
    </location>
</feature>
<comment type="caution">
    <text evidence="8">The sequence shown here is derived from an EMBL/GenBank/DDBJ whole genome shotgun (WGS) entry which is preliminary data.</text>
</comment>
<keyword evidence="2" id="KW-1003">Cell membrane</keyword>
<evidence type="ECO:0000256" key="3">
    <source>
        <dbReference type="ARBA" id="ARBA00022692"/>
    </source>
</evidence>
<protein>
    <submittedName>
        <fullName evidence="8">Branched-chain amino acid ABC transporter permease</fullName>
    </submittedName>
</protein>
<dbReference type="RefSeq" id="WP_317791559.1">
    <property type="nucleotide sequence ID" value="NZ_AP028461.1"/>
</dbReference>
<dbReference type="InterPro" id="IPR001851">
    <property type="entry name" value="ABC_transp_permease"/>
</dbReference>
<name>A0ABW4A1L9_9ACTN</name>
<evidence type="ECO:0000313" key="8">
    <source>
        <dbReference type="EMBL" id="MFD1364606.1"/>
    </source>
</evidence>
<proteinExistence type="predicted"/>
<feature type="transmembrane region" description="Helical" evidence="7">
    <location>
        <begin position="266"/>
        <end position="291"/>
    </location>
</feature>
<dbReference type="InterPro" id="IPR043428">
    <property type="entry name" value="LivM-like"/>
</dbReference>
<keyword evidence="3 7" id="KW-0812">Transmembrane</keyword>
<dbReference type="CDD" id="cd06581">
    <property type="entry name" value="TM_PBP1_LivM_like"/>
    <property type="match status" value="1"/>
</dbReference>
<evidence type="ECO:0000256" key="5">
    <source>
        <dbReference type="ARBA" id="ARBA00023136"/>
    </source>
</evidence>
<dbReference type="PANTHER" id="PTHR30482">
    <property type="entry name" value="HIGH-AFFINITY BRANCHED-CHAIN AMINO ACID TRANSPORT SYSTEM PERMEASE"/>
    <property type="match status" value="1"/>
</dbReference>